<dbReference type="AlphaFoldDB" id="B0MM07"/>
<evidence type="ECO:0000313" key="1">
    <source>
        <dbReference type="EMBL" id="EDS01330.1"/>
    </source>
</evidence>
<reference evidence="1" key="1">
    <citation type="submission" date="2007-10" db="EMBL/GenBank/DDBJ databases">
        <authorList>
            <person name="Fulton L."/>
            <person name="Clifton S."/>
            <person name="Fulton B."/>
            <person name="Xu J."/>
            <person name="Minx P."/>
            <person name="Pepin K.H."/>
            <person name="Johnson M."/>
            <person name="Thiruvilangam P."/>
            <person name="Bhonagiri V."/>
            <person name="Nash W.E."/>
            <person name="Mardis E.R."/>
            <person name="Wilson R.K."/>
        </authorList>
    </citation>
    <scope>NUCLEOTIDE SEQUENCE [LARGE SCALE GENOMIC DNA]</scope>
    <source>
        <strain evidence="1">DSM 15702</strain>
    </source>
</reference>
<gene>
    <name evidence="1" type="ORF">EUBSIR_00856</name>
</gene>
<sequence length="46" mass="5571">MFLQRFILLLRLTSDNETVKESYCKNKSITAKYQEKRTYLQQAEIK</sequence>
<dbReference type="EMBL" id="ABCA03000039">
    <property type="protein sequence ID" value="EDS01330.1"/>
    <property type="molecule type" value="Genomic_DNA"/>
</dbReference>
<comment type="caution">
    <text evidence="1">The sequence shown here is derived from an EMBL/GenBank/DDBJ whole genome shotgun (WGS) entry which is preliminary data.</text>
</comment>
<keyword evidence="2" id="KW-1185">Reference proteome</keyword>
<name>B0MM07_9FIRM</name>
<evidence type="ECO:0000313" key="2">
    <source>
        <dbReference type="Proteomes" id="UP000005326"/>
    </source>
</evidence>
<proteinExistence type="predicted"/>
<reference evidence="1" key="2">
    <citation type="submission" date="2014-06" db="EMBL/GenBank/DDBJ databases">
        <title>Draft genome sequence of Eubacterium siraeum (DSM 15702).</title>
        <authorList>
            <person name="Sudarsanam P."/>
            <person name="Ley R."/>
            <person name="Guruge J."/>
            <person name="Turnbaugh P.J."/>
            <person name="Mahowald M."/>
            <person name="Liep D."/>
            <person name="Gordon J."/>
        </authorList>
    </citation>
    <scope>NUCLEOTIDE SEQUENCE</scope>
    <source>
        <strain evidence="1">DSM 15702</strain>
    </source>
</reference>
<accession>B0MM07</accession>
<organism evidence="1 2">
    <name type="scientific">[Eubacterium] siraeum DSM 15702</name>
    <dbReference type="NCBI Taxonomy" id="428128"/>
    <lineage>
        <taxon>Bacteria</taxon>
        <taxon>Bacillati</taxon>
        <taxon>Bacillota</taxon>
        <taxon>Clostridia</taxon>
        <taxon>Eubacteriales</taxon>
        <taxon>Oscillospiraceae</taxon>
        <taxon>Oscillospiraceae incertae sedis</taxon>
    </lineage>
</organism>
<protein>
    <submittedName>
        <fullName evidence="1">Uncharacterized protein</fullName>
    </submittedName>
</protein>
<dbReference type="Proteomes" id="UP000005326">
    <property type="component" value="Unassembled WGS sequence"/>
</dbReference>